<accession>A0A2I0QZF4</accession>
<dbReference type="Pfam" id="PF13087">
    <property type="entry name" value="AAA_12"/>
    <property type="match status" value="1"/>
</dbReference>
<evidence type="ECO:0000313" key="5">
    <source>
        <dbReference type="Proteomes" id="UP000236654"/>
    </source>
</evidence>
<dbReference type="InterPro" id="IPR041679">
    <property type="entry name" value="DNA2/NAM7-like_C"/>
</dbReference>
<dbReference type="InterPro" id="IPR045055">
    <property type="entry name" value="DNA2/NAM7-like"/>
</dbReference>
<evidence type="ECO:0000313" key="4">
    <source>
        <dbReference type="EMBL" id="PKR79711.1"/>
    </source>
</evidence>
<dbReference type="OrthoDB" id="9757917at2"/>
<sequence>MATIHKQITQWRDGLLAPNQNDVLLTLIPEKNAISIADFYKEEGIFSIEESAFLKKCLKQHQQHIKETGSPIFGIAQDKFNFEIEGKMYQMPFLLADASIKKNRFNSTFEIEQIEDFYINPLLLKVLNLKVLPENTTEAIDELQSLGLKVELENGIWAANFHPHRFVLQKELDAVLEAPQLSESLKSLFGEENENTPLEISEHFLFSADESQRVAIEKSKDNHLVIQGPPGTGKSQVIANLIGKALGGNKNALLVAEKSVALQVIYDQLKKKELHHFCVLYHHELKSKHIVRSLQNTWKYLEAIPKKHVVVGQKSELLQQSLDLTLDRLRQHDLIGGISFNAFKKGFTPNEKARYLSKKPSVLEWIKDKIILKQLENNDFPIFGGWSKLKTEQNSIHSIEEAMNKALRLLQNVSNNNLNCIELQKSIKLSGLVSLFYYNDQALPSDLFEEDSKKQKQFLKLFKELKTLTEKEELLKREEAHWNKSFSLSELQEFLAAVASTTRFSLKHWRTKNKVFKYTDLNLLEAKKALENLVELNTTRRDLINTKEKLRKLNIPEEFPVLEHIHFAISRLNSVDNNEVQSLFKMSKKERLAIKNSVSIHTEISQLLRTYFNLDEKEPIQKQIQELKEVLPQLVENSARIESISNLTKYALSKTQSLKEAEEVIYNSHWKDFKGRFPSLAEINGSDLSSKIEECITTFDKESEEFSLSIAQQIKTKFEEYHTLLQTPANKLSQEEKALKKNLRKGKSILVKAFEKKRVFPSVRELLESEAKLWIQLLHPVFLCSPYSVAKSLPIDFAFDLAVFDEASQIPLSHIVGSVQRSNRIVISGDQQQMAPQFYFQKKDHQQADALHHASFYWENSLLTHHYRSVHPRLIAFSNQYFYENKLKTFPTVNPQKPIELISTDGVFNERSNEKEARIVAEIIIEKIKNKAFDFGLVAFSQTQLNAILEKIPTKYLDQLADKDAVFIQSLENVQGDQCEHLIISLGYAKNENGDFHMRFGPLNQEQGHRRLNVLMSRAIAKITFVRSVTSDDFSISANEGVESLRKLMLFLEEENTEAESSFGDGIQQKNQQLEVSDVSKTFQSGQSVIDFYRTSVSRGWKVGFII</sequence>
<dbReference type="GO" id="GO:0004386">
    <property type="term" value="F:helicase activity"/>
    <property type="evidence" value="ECO:0007669"/>
    <property type="project" value="InterPro"/>
</dbReference>
<feature type="domain" description="DNA2/NAM7 helicase-like C-terminal" evidence="3">
    <location>
        <begin position="858"/>
        <end position="1026"/>
    </location>
</feature>
<evidence type="ECO:0000256" key="1">
    <source>
        <dbReference type="SAM" id="Coils"/>
    </source>
</evidence>
<evidence type="ECO:0000259" key="2">
    <source>
        <dbReference type="Pfam" id="PF13086"/>
    </source>
</evidence>
<dbReference type="CDD" id="cd18808">
    <property type="entry name" value="SF1_C_Upf1"/>
    <property type="match status" value="1"/>
</dbReference>
<organism evidence="4 5">
    <name type="scientific">Brumimicrobium salinarum</name>
    <dbReference type="NCBI Taxonomy" id="2058658"/>
    <lineage>
        <taxon>Bacteria</taxon>
        <taxon>Pseudomonadati</taxon>
        <taxon>Bacteroidota</taxon>
        <taxon>Flavobacteriia</taxon>
        <taxon>Flavobacteriales</taxon>
        <taxon>Crocinitomicaceae</taxon>
        <taxon>Brumimicrobium</taxon>
    </lineage>
</organism>
<comment type="caution">
    <text evidence="4">The sequence shown here is derived from an EMBL/GenBank/DDBJ whole genome shotgun (WGS) entry which is preliminary data.</text>
</comment>
<feature type="coiled-coil region" evidence="1">
    <location>
        <begin position="526"/>
        <end position="553"/>
    </location>
</feature>
<dbReference type="Gene3D" id="3.40.50.300">
    <property type="entry name" value="P-loop containing nucleotide triphosphate hydrolases"/>
    <property type="match status" value="3"/>
</dbReference>
<dbReference type="AlphaFoldDB" id="A0A2I0QZF4"/>
<dbReference type="PANTHER" id="PTHR10887">
    <property type="entry name" value="DNA2/NAM7 HELICASE FAMILY"/>
    <property type="match status" value="1"/>
</dbReference>
<keyword evidence="1" id="KW-0175">Coiled coil</keyword>
<dbReference type="InterPro" id="IPR047187">
    <property type="entry name" value="SF1_C_Upf1"/>
</dbReference>
<dbReference type="RefSeq" id="WP_101335622.1">
    <property type="nucleotide sequence ID" value="NZ_PJNI01000020.1"/>
</dbReference>
<dbReference type="EMBL" id="PJNI01000020">
    <property type="protein sequence ID" value="PKR79711.1"/>
    <property type="molecule type" value="Genomic_DNA"/>
</dbReference>
<dbReference type="SUPFAM" id="SSF52540">
    <property type="entry name" value="P-loop containing nucleoside triphosphate hydrolases"/>
    <property type="match status" value="1"/>
</dbReference>
<dbReference type="Pfam" id="PF13086">
    <property type="entry name" value="AAA_11"/>
    <property type="match status" value="1"/>
</dbReference>
<feature type="domain" description="DNA2/NAM7 helicase helicase" evidence="2">
    <location>
        <begin position="209"/>
        <end position="444"/>
    </location>
</feature>
<dbReference type="InterPro" id="IPR041677">
    <property type="entry name" value="DNA2/NAM7_AAA_11"/>
</dbReference>
<evidence type="ECO:0000259" key="3">
    <source>
        <dbReference type="Pfam" id="PF13087"/>
    </source>
</evidence>
<keyword evidence="5" id="KW-1185">Reference proteome</keyword>
<gene>
    <name evidence="4" type="ORF">CW751_13825</name>
</gene>
<protein>
    <submittedName>
        <fullName evidence="4">Uncharacterized protein</fullName>
    </submittedName>
</protein>
<dbReference type="InterPro" id="IPR027417">
    <property type="entry name" value="P-loop_NTPase"/>
</dbReference>
<dbReference type="Proteomes" id="UP000236654">
    <property type="component" value="Unassembled WGS sequence"/>
</dbReference>
<name>A0A2I0QZF4_9FLAO</name>
<reference evidence="4 5" key="1">
    <citation type="submission" date="2017-12" db="EMBL/GenBank/DDBJ databases">
        <title>The draft genome sequence of Brumimicrobium saltpan LHR20.</title>
        <authorList>
            <person name="Do Z.-J."/>
            <person name="Luo H.-R."/>
        </authorList>
    </citation>
    <scope>NUCLEOTIDE SEQUENCE [LARGE SCALE GENOMIC DNA]</scope>
    <source>
        <strain evidence="4 5">LHR20</strain>
    </source>
</reference>
<proteinExistence type="predicted"/>